<dbReference type="PANTHER" id="PTHR23248">
    <property type="entry name" value="PHOSPHOLIPID SCRAMBLASE-RELATED"/>
    <property type="match status" value="1"/>
</dbReference>
<feature type="non-terminal residue" evidence="4">
    <location>
        <position position="212"/>
    </location>
</feature>
<dbReference type="AlphaFoldDB" id="A0A4P9W3V4"/>
<dbReference type="Proteomes" id="UP000269721">
    <property type="component" value="Unassembled WGS sequence"/>
</dbReference>
<name>A0A4P9W3V4_9FUNG</name>
<keyword evidence="5" id="KW-1185">Reference proteome</keyword>
<evidence type="ECO:0000256" key="2">
    <source>
        <dbReference type="RuleBase" id="RU363116"/>
    </source>
</evidence>
<gene>
    <name evidence="4" type="ORF">BDK51DRAFT_52101</name>
</gene>
<dbReference type="GO" id="GO:0017128">
    <property type="term" value="F:phospholipid scramblase activity"/>
    <property type="evidence" value="ECO:0007669"/>
    <property type="project" value="InterPro"/>
</dbReference>
<sequence>MHAMSSKLITRTIALQPRLFPGILPLRRTGLGMTDAVRGIRSHVQSDLVAQLFSDPNLLLLLPLHHPDRQRSRPVPRPRAPPPAPTPSPYPESLDPFSPLPSHPPLAPLDPPPPARLPAVDPPNATLPSTSLSRPVLAHPSLIVTRQLEMINVLLGYEQANKYAIKDAVGNDVGFIAEEETSFSGVIARQVLRTRRPFKAVVLDREGRVVLK</sequence>
<dbReference type="PANTHER" id="PTHR23248:SF9">
    <property type="entry name" value="PHOSPHOLIPID SCRAMBLASE"/>
    <property type="match status" value="1"/>
</dbReference>
<organism evidence="4 5">
    <name type="scientific">Blyttiomyces helicus</name>
    <dbReference type="NCBI Taxonomy" id="388810"/>
    <lineage>
        <taxon>Eukaryota</taxon>
        <taxon>Fungi</taxon>
        <taxon>Fungi incertae sedis</taxon>
        <taxon>Chytridiomycota</taxon>
        <taxon>Chytridiomycota incertae sedis</taxon>
        <taxon>Chytridiomycetes</taxon>
        <taxon>Chytridiomycetes incertae sedis</taxon>
        <taxon>Blyttiomyces</taxon>
    </lineage>
</organism>
<accession>A0A4P9W3V4</accession>
<evidence type="ECO:0000256" key="3">
    <source>
        <dbReference type="SAM" id="MobiDB-lite"/>
    </source>
</evidence>
<dbReference type="InterPro" id="IPR005552">
    <property type="entry name" value="Scramblase"/>
</dbReference>
<dbReference type="EMBL" id="KZ997746">
    <property type="protein sequence ID" value="RKO87011.1"/>
    <property type="molecule type" value="Genomic_DNA"/>
</dbReference>
<feature type="compositionally biased region" description="Pro residues" evidence="3">
    <location>
        <begin position="98"/>
        <end position="116"/>
    </location>
</feature>
<dbReference type="OrthoDB" id="191150at2759"/>
<dbReference type="GO" id="GO:0005886">
    <property type="term" value="C:plasma membrane"/>
    <property type="evidence" value="ECO:0007669"/>
    <property type="project" value="TreeGrafter"/>
</dbReference>
<comment type="similarity">
    <text evidence="1 2">Belongs to the phospholipid scramblase family.</text>
</comment>
<reference evidence="5" key="1">
    <citation type="journal article" date="2018" name="Nat. Microbiol.">
        <title>Leveraging single-cell genomics to expand the fungal tree of life.</title>
        <authorList>
            <person name="Ahrendt S.R."/>
            <person name="Quandt C.A."/>
            <person name="Ciobanu D."/>
            <person name="Clum A."/>
            <person name="Salamov A."/>
            <person name="Andreopoulos B."/>
            <person name="Cheng J.F."/>
            <person name="Woyke T."/>
            <person name="Pelin A."/>
            <person name="Henrissat B."/>
            <person name="Reynolds N.K."/>
            <person name="Benny G.L."/>
            <person name="Smith M.E."/>
            <person name="James T.Y."/>
            <person name="Grigoriev I.V."/>
        </authorList>
    </citation>
    <scope>NUCLEOTIDE SEQUENCE [LARGE SCALE GENOMIC DNA]</scope>
</reference>
<evidence type="ECO:0000313" key="5">
    <source>
        <dbReference type="Proteomes" id="UP000269721"/>
    </source>
</evidence>
<feature type="region of interest" description="Disordered" evidence="3">
    <location>
        <begin position="68"/>
        <end position="132"/>
    </location>
</feature>
<evidence type="ECO:0000313" key="4">
    <source>
        <dbReference type="EMBL" id="RKO87011.1"/>
    </source>
</evidence>
<evidence type="ECO:0000256" key="1">
    <source>
        <dbReference type="ARBA" id="ARBA00005350"/>
    </source>
</evidence>
<proteinExistence type="inferred from homology"/>
<protein>
    <recommendedName>
        <fullName evidence="2">Phospholipid scramblase</fullName>
    </recommendedName>
</protein>
<feature type="compositionally biased region" description="Pro residues" evidence="3">
    <location>
        <begin position="75"/>
        <end position="90"/>
    </location>
</feature>
<dbReference type="Pfam" id="PF03803">
    <property type="entry name" value="Scramblase"/>
    <property type="match status" value="1"/>
</dbReference>